<dbReference type="Pfam" id="PF00106">
    <property type="entry name" value="adh_short"/>
    <property type="match status" value="1"/>
</dbReference>
<dbReference type="EMBL" id="MU857668">
    <property type="protein sequence ID" value="KAK4246722.1"/>
    <property type="molecule type" value="Genomic_DNA"/>
</dbReference>
<accession>A0AAN7HIE1</accession>
<sequence length="337" mass="36952">MQSVLQSVTGLGPQPVQPDDLSGRTAVVVGGAFGIGFEVSRALANAGCRVLMVNRKQEQGEDAKATIAAESPGAQVEWHECDVGNLAQVRDVFTRLREENLMKEEGGGRLDYLVLSAGINTNAGGLDADGIDRHFGVNFLGQFYVVNLLWPVLRRTAKAHPGSRPRVVFEASEMHRTAPRNVHFASLDEINDETLGPTERYGRTKLAMILFAKYGLVERVIKENEDDILAVSVHPGAVNTAMQQQWKDAYPGLTGKLLTWAMLAFGRDVKQGSYSALWALTSEKVRNGWYYSDPDQPGKESSQASDPNLGTALWDLSHRIIKEKLGDDALVDWKTCA</sequence>
<evidence type="ECO:0000256" key="1">
    <source>
        <dbReference type="ARBA" id="ARBA00006484"/>
    </source>
</evidence>
<dbReference type="InterPro" id="IPR036291">
    <property type="entry name" value="NAD(P)-bd_dom_sf"/>
</dbReference>
<reference evidence="4" key="2">
    <citation type="submission" date="2023-05" db="EMBL/GenBank/DDBJ databases">
        <authorList>
            <consortium name="Lawrence Berkeley National Laboratory"/>
            <person name="Steindorff A."/>
            <person name="Hensen N."/>
            <person name="Bonometti L."/>
            <person name="Westerberg I."/>
            <person name="Brannstrom I.O."/>
            <person name="Guillou S."/>
            <person name="Cros-Aarteil S."/>
            <person name="Calhoun S."/>
            <person name="Haridas S."/>
            <person name="Kuo A."/>
            <person name="Mondo S."/>
            <person name="Pangilinan J."/>
            <person name="Riley R."/>
            <person name="Labutti K."/>
            <person name="Andreopoulos B."/>
            <person name="Lipzen A."/>
            <person name="Chen C."/>
            <person name="Yanf M."/>
            <person name="Daum C."/>
            <person name="Ng V."/>
            <person name="Clum A."/>
            <person name="Ohm R."/>
            <person name="Martin F."/>
            <person name="Silar P."/>
            <person name="Natvig D."/>
            <person name="Lalanne C."/>
            <person name="Gautier V."/>
            <person name="Ament-Velasquez S.L."/>
            <person name="Kruys A."/>
            <person name="Hutchinson M.I."/>
            <person name="Powell A.J."/>
            <person name="Barry K."/>
            <person name="Miller A.N."/>
            <person name="Grigoriev I.V."/>
            <person name="Debuchy R."/>
            <person name="Gladieux P."/>
            <person name="Thoren M.H."/>
            <person name="Johannesson H."/>
        </authorList>
    </citation>
    <scope>NUCLEOTIDE SEQUENCE</scope>
    <source>
        <strain evidence="4">CBS 359.72</strain>
    </source>
</reference>
<comment type="similarity">
    <text evidence="1">Belongs to the short-chain dehydrogenases/reductases (SDR) family.</text>
</comment>
<gene>
    <name evidence="4" type="ORF">C7999DRAFT_41877</name>
</gene>
<comment type="caution">
    <text evidence="4">The sequence shown here is derived from an EMBL/GenBank/DDBJ whole genome shotgun (WGS) entry which is preliminary data.</text>
</comment>
<dbReference type="GO" id="GO:0016491">
    <property type="term" value="F:oxidoreductase activity"/>
    <property type="evidence" value="ECO:0007669"/>
    <property type="project" value="UniProtKB-KW"/>
</dbReference>
<keyword evidence="5" id="KW-1185">Reference proteome</keyword>
<dbReference type="Proteomes" id="UP001303647">
    <property type="component" value="Unassembled WGS sequence"/>
</dbReference>
<dbReference type="CDD" id="cd05327">
    <property type="entry name" value="retinol-DH_like_SDR_c_like"/>
    <property type="match status" value="1"/>
</dbReference>
<dbReference type="PANTHER" id="PTHR24320:SF281">
    <property type="entry name" value="SHORT CHAIN DEHYDROGENASE_REDUCTASE FAMILY PROTEIN (AFU_ORTHOLOGUE AFUA_5G14310)"/>
    <property type="match status" value="1"/>
</dbReference>
<dbReference type="AlphaFoldDB" id="A0AAN7HIE1"/>
<proteinExistence type="inferred from homology"/>
<dbReference type="PRINTS" id="PR00081">
    <property type="entry name" value="GDHRDH"/>
</dbReference>
<protein>
    <submittedName>
        <fullName evidence="4">Short-chain dehydrogenase</fullName>
    </submittedName>
</protein>
<evidence type="ECO:0000256" key="2">
    <source>
        <dbReference type="ARBA" id="ARBA00023002"/>
    </source>
</evidence>
<dbReference type="SUPFAM" id="SSF51735">
    <property type="entry name" value="NAD(P)-binding Rossmann-fold domains"/>
    <property type="match status" value="1"/>
</dbReference>
<dbReference type="Gene3D" id="3.40.50.720">
    <property type="entry name" value="NAD(P)-binding Rossmann-like Domain"/>
    <property type="match status" value="1"/>
</dbReference>
<dbReference type="InterPro" id="IPR002347">
    <property type="entry name" value="SDR_fam"/>
</dbReference>
<organism evidence="4 5">
    <name type="scientific">Corynascus novoguineensis</name>
    <dbReference type="NCBI Taxonomy" id="1126955"/>
    <lineage>
        <taxon>Eukaryota</taxon>
        <taxon>Fungi</taxon>
        <taxon>Dikarya</taxon>
        <taxon>Ascomycota</taxon>
        <taxon>Pezizomycotina</taxon>
        <taxon>Sordariomycetes</taxon>
        <taxon>Sordariomycetidae</taxon>
        <taxon>Sordariales</taxon>
        <taxon>Chaetomiaceae</taxon>
        <taxon>Corynascus</taxon>
    </lineage>
</organism>
<keyword evidence="2" id="KW-0560">Oxidoreductase</keyword>
<evidence type="ECO:0000313" key="4">
    <source>
        <dbReference type="EMBL" id="KAK4246722.1"/>
    </source>
</evidence>
<reference evidence="4" key="1">
    <citation type="journal article" date="2023" name="Mol. Phylogenet. Evol.">
        <title>Genome-scale phylogeny and comparative genomics of the fungal order Sordariales.</title>
        <authorList>
            <person name="Hensen N."/>
            <person name="Bonometti L."/>
            <person name="Westerberg I."/>
            <person name="Brannstrom I.O."/>
            <person name="Guillou S."/>
            <person name="Cros-Aarteil S."/>
            <person name="Calhoun S."/>
            <person name="Haridas S."/>
            <person name="Kuo A."/>
            <person name="Mondo S."/>
            <person name="Pangilinan J."/>
            <person name="Riley R."/>
            <person name="LaButti K."/>
            <person name="Andreopoulos B."/>
            <person name="Lipzen A."/>
            <person name="Chen C."/>
            <person name="Yan M."/>
            <person name="Daum C."/>
            <person name="Ng V."/>
            <person name="Clum A."/>
            <person name="Steindorff A."/>
            <person name="Ohm R.A."/>
            <person name="Martin F."/>
            <person name="Silar P."/>
            <person name="Natvig D.O."/>
            <person name="Lalanne C."/>
            <person name="Gautier V."/>
            <person name="Ament-Velasquez S.L."/>
            <person name="Kruys A."/>
            <person name="Hutchinson M.I."/>
            <person name="Powell A.J."/>
            <person name="Barry K."/>
            <person name="Miller A.N."/>
            <person name="Grigoriev I.V."/>
            <person name="Debuchy R."/>
            <person name="Gladieux P."/>
            <person name="Hiltunen Thoren M."/>
            <person name="Johannesson H."/>
        </authorList>
    </citation>
    <scope>NUCLEOTIDE SEQUENCE</scope>
    <source>
        <strain evidence="4">CBS 359.72</strain>
    </source>
</reference>
<name>A0AAN7HIE1_9PEZI</name>
<evidence type="ECO:0000256" key="3">
    <source>
        <dbReference type="SAM" id="MobiDB-lite"/>
    </source>
</evidence>
<feature type="region of interest" description="Disordered" evidence="3">
    <location>
        <begin position="1"/>
        <end position="21"/>
    </location>
</feature>
<evidence type="ECO:0000313" key="5">
    <source>
        <dbReference type="Proteomes" id="UP001303647"/>
    </source>
</evidence>
<dbReference type="PANTHER" id="PTHR24320">
    <property type="entry name" value="RETINOL DEHYDROGENASE"/>
    <property type="match status" value="1"/>
</dbReference>